<evidence type="ECO:0000256" key="5">
    <source>
        <dbReference type="ARBA" id="ARBA00011738"/>
    </source>
</evidence>
<evidence type="ECO:0000256" key="14">
    <source>
        <dbReference type="ARBA" id="ARBA00038036"/>
    </source>
</evidence>
<feature type="binding site" evidence="16">
    <location>
        <position position="172"/>
    </location>
    <ligand>
        <name>substrate</name>
    </ligand>
</feature>
<evidence type="ECO:0000256" key="6">
    <source>
        <dbReference type="ARBA" id="ARBA00012102"/>
    </source>
</evidence>
<feature type="binding site" evidence="16">
    <location>
        <position position="87"/>
    </location>
    <ligand>
        <name>substrate</name>
    </ligand>
</feature>
<evidence type="ECO:0000256" key="7">
    <source>
        <dbReference type="ARBA" id="ARBA00022490"/>
    </source>
</evidence>
<keyword evidence="8 16" id="KW-0808">Transferase</keyword>
<keyword evidence="12 16" id="KW-0630">Potassium</keyword>
<evidence type="ECO:0000313" key="18">
    <source>
        <dbReference type="Proteomes" id="UP000238430"/>
    </source>
</evidence>
<feature type="binding site" evidence="16">
    <location>
        <begin position="6"/>
        <end position="13"/>
    </location>
    <ligand>
        <name>ATP</name>
        <dbReference type="ChEBI" id="CHEBI:30616"/>
    </ligand>
</feature>
<comment type="catalytic activity">
    <reaction evidence="1 16">
        <text>(R)-pantothenate + ATP = (R)-4'-phosphopantothenate + ADP + H(+)</text>
        <dbReference type="Rhea" id="RHEA:16373"/>
        <dbReference type="ChEBI" id="CHEBI:10986"/>
        <dbReference type="ChEBI" id="CHEBI:15378"/>
        <dbReference type="ChEBI" id="CHEBI:29032"/>
        <dbReference type="ChEBI" id="CHEBI:30616"/>
        <dbReference type="ChEBI" id="CHEBI:456216"/>
        <dbReference type="EC" id="2.7.1.33"/>
    </reaction>
</comment>
<evidence type="ECO:0000256" key="12">
    <source>
        <dbReference type="ARBA" id="ARBA00022958"/>
    </source>
</evidence>
<name>A0A2T1N7J1_9FLAO</name>
<accession>A0A2T1N7J1</accession>
<dbReference type="OrthoDB" id="9804707at2"/>
<dbReference type="GO" id="GO:0004594">
    <property type="term" value="F:pantothenate kinase activity"/>
    <property type="evidence" value="ECO:0007669"/>
    <property type="project" value="UniProtKB-UniRule"/>
</dbReference>
<dbReference type="HAMAP" id="MF_01274">
    <property type="entry name" value="Pantothen_kinase_3"/>
    <property type="match status" value="1"/>
</dbReference>
<evidence type="ECO:0000256" key="10">
    <source>
        <dbReference type="ARBA" id="ARBA00022777"/>
    </source>
</evidence>
<dbReference type="Pfam" id="PF03309">
    <property type="entry name" value="Pan_kinase"/>
    <property type="match status" value="1"/>
</dbReference>
<dbReference type="GO" id="GO:0005524">
    <property type="term" value="F:ATP binding"/>
    <property type="evidence" value="ECO:0007669"/>
    <property type="project" value="UniProtKB-UniRule"/>
</dbReference>
<evidence type="ECO:0000256" key="8">
    <source>
        <dbReference type="ARBA" id="ARBA00022679"/>
    </source>
</evidence>
<comment type="caution">
    <text evidence="17">The sequence shown here is derived from an EMBL/GenBank/DDBJ whole genome shotgun (WGS) entry which is preliminary data.</text>
</comment>
<reference evidence="17 18" key="1">
    <citation type="submission" date="2018-03" db="EMBL/GenBank/DDBJ databases">
        <title>Mesoflavibacter sp. HG37 and Mesoflavibacter sp. HG96 sp.nov., two marine bacteria isolated from seawater of Western Pacific Ocean.</title>
        <authorList>
            <person name="Cheng H."/>
            <person name="Wu Y.-H."/>
            <person name="Guo L.-L."/>
            <person name="Xu X.-W."/>
        </authorList>
    </citation>
    <scope>NUCLEOTIDE SEQUENCE [LARGE SCALE GENOMIC DNA]</scope>
    <source>
        <strain evidence="17 18">KCTC 42117</strain>
    </source>
</reference>
<dbReference type="Proteomes" id="UP000238430">
    <property type="component" value="Unassembled WGS sequence"/>
</dbReference>
<dbReference type="UniPathway" id="UPA00241">
    <property type="reaction ID" value="UER00352"/>
</dbReference>
<dbReference type="NCBIfam" id="TIGR00671">
    <property type="entry name" value="baf"/>
    <property type="match status" value="1"/>
</dbReference>
<evidence type="ECO:0000256" key="15">
    <source>
        <dbReference type="ARBA" id="ARBA00040883"/>
    </source>
</evidence>
<dbReference type="SUPFAM" id="SSF53067">
    <property type="entry name" value="Actin-like ATPase domain"/>
    <property type="match status" value="2"/>
</dbReference>
<feature type="binding site" evidence="16">
    <location>
        <begin position="94"/>
        <end position="97"/>
    </location>
    <ligand>
        <name>substrate</name>
    </ligand>
</feature>
<feature type="active site" description="Proton acceptor" evidence="16">
    <location>
        <position position="96"/>
    </location>
</feature>
<keyword evidence="13 16" id="KW-0173">Coenzyme A biosynthesis</keyword>
<evidence type="ECO:0000256" key="16">
    <source>
        <dbReference type="HAMAP-Rule" id="MF_01274"/>
    </source>
</evidence>
<dbReference type="NCBIfam" id="NF009853">
    <property type="entry name" value="PRK13320.1-5"/>
    <property type="match status" value="1"/>
</dbReference>
<dbReference type="GO" id="GO:0046872">
    <property type="term" value="F:metal ion binding"/>
    <property type="evidence" value="ECO:0007669"/>
    <property type="project" value="UniProtKB-KW"/>
</dbReference>
<evidence type="ECO:0000256" key="2">
    <source>
        <dbReference type="ARBA" id="ARBA00001958"/>
    </source>
</evidence>
<evidence type="ECO:0000256" key="11">
    <source>
        <dbReference type="ARBA" id="ARBA00022840"/>
    </source>
</evidence>
<dbReference type="CDD" id="cd24015">
    <property type="entry name" value="ASKHA_NBD_PanK-III"/>
    <property type="match status" value="1"/>
</dbReference>
<dbReference type="PANTHER" id="PTHR34265">
    <property type="entry name" value="TYPE III PANTOTHENATE KINASE"/>
    <property type="match status" value="1"/>
</dbReference>
<comment type="pathway">
    <text evidence="4 16">Cofactor biosynthesis; coenzyme A biosynthesis; CoA from (R)-pantothenate: step 1/5.</text>
</comment>
<proteinExistence type="inferred from homology"/>
<evidence type="ECO:0000313" key="17">
    <source>
        <dbReference type="EMBL" id="PSG87831.1"/>
    </source>
</evidence>
<comment type="subunit">
    <text evidence="5 16">Homodimer.</text>
</comment>
<evidence type="ECO:0000256" key="13">
    <source>
        <dbReference type="ARBA" id="ARBA00022993"/>
    </source>
</evidence>
<keyword evidence="16" id="KW-0479">Metal-binding</keyword>
<protein>
    <recommendedName>
        <fullName evidence="15 16">Type III pantothenate kinase</fullName>
        <ecNumber evidence="6 16">2.7.1.33</ecNumber>
    </recommendedName>
    <alternativeName>
        <fullName evidence="16">PanK-III</fullName>
    </alternativeName>
    <alternativeName>
        <fullName evidence="16">Pantothenic acid kinase</fullName>
    </alternativeName>
</protein>
<dbReference type="RefSeq" id="WP_106679941.1">
    <property type="nucleotide sequence ID" value="NZ_JACHWV010000004.1"/>
</dbReference>
<keyword evidence="11 16" id="KW-0067">ATP-binding</keyword>
<evidence type="ECO:0000256" key="1">
    <source>
        <dbReference type="ARBA" id="ARBA00001206"/>
    </source>
</evidence>
<feature type="binding site" evidence="16">
    <location>
        <position position="120"/>
    </location>
    <ligand>
        <name>ATP</name>
        <dbReference type="ChEBI" id="CHEBI:30616"/>
    </ligand>
</feature>
<dbReference type="PANTHER" id="PTHR34265:SF1">
    <property type="entry name" value="TYPE III PANTOTHENATE KINASE"/>
    <property type="match status" value="1"/>
</dbReference>
<dbReference type="Gene3D" id="3.30.420.40">
    <property type="match status" value="2"/>
</dbReference>
<dbReference type="GO" id="GO:0015937">
    <property type="term" value="P:coenzyme A biosynthetic process"/>
    <property type="evidence" value="ECO:0007669"/>
    <property type="project" value="UniProtKB-UniRule"/>
</dbReference>
<comment type="cofactor">
    <cofactor evidence="2">
        <name>K(+)</name>
        <dbReference type="ChEBI" id="CHEBI:29103"/>
    </cofactor>
</comment>
<comment type="function">
    <text evidence="16">Catalyzes the phosphorylation of pantothenate (Pan), the first step in CoA biosynthesis.</text>
</comment>
<comment type="cofactor">
    <cofactor evidence="16">
        <name>NH4(+)</name>
        <dbReference type="ChEBI" id="CHEBI:28938"/>
    </cofactor>
    <cofactor evidence="16">
        <name>K(+)</name>
        <dbReference type="ChEBI" id="CHEBI:29103"/>
    </cofactor>
    <text evidence="16">A monovalent cation. Ammonium or potassium.</text>
</comment>
<dbReference type="AlphaFoldDB" id="A0A2T1N7J1"/>
<keyword evidence="9 16" id="KW-0547">Nucleotide-binding</keyword>
<keyword evidence="7 16" id="KW-0963">Cytoplasm</keyword>
<evidence type="ECO:0000256" key="4">
    <source>
        <dbReference type="ARBA" id="ARBA00005225"/>
    </source>
</evidence>
<dbReference type="InterPro" id="IPR043129">
    <property type="entry name" value="ATPase_NBD"/>
</dbReference>
<gene>
    <name evidence="16" type="primary">coaX</name>
    <name evidence="17" type="ORF">C7H61_11515</name>
</gene>
<dbReference type="InterPro" id="IPR004619">
    <property type="entry name" value="Type_III_PanK"/>
</dbReference>
<dbReference type="EC" id="2.7.1.33" evidence="6 16"/>
<keyword evidence="10 16" id="KW-0418">Kinase</keyword>
<sequence>MNLIIDVGNTSIKLAVFEEEKLLIKKVVLEEGLIEAVNNLNKDYKNIKHVIVSSVGNLGEDIKAYLTKNHQVLYLSHQTKIPFKNLYATPNTLGIDRIALIAGAVNQFPDKNVLVIDAGTCITYDFINSKNEYLGGAISPGLRMRYKALHNQTAKLPLLDTEAIESIIGNTTKTSINSGVVNGLTVEIDGIIAQYKEKFSDLTIILTGGDANFLSKQLKSSIFANSNFLLEGLNFILLNNISE</sequence>
<keyword evidence="18" id="KW-1185">Reference proteome</keyword>
<evidence type="ECO:0000256" key="9">
    <source>
        <dbReference type="ARBA" id="ARBA00022741"/>
    </source>
</evidence>
<dbReference type="GO" id="GO:0005737">
    <property type="term" value="C:cytoplasm"/>
    <property type="evidence" value="ECO:0007669"/>
    <property type="project" value="UniProtKB-SubCell"/>
</dbReference>
<comment type="similarity">
    <text evidence="14 16">Belongs to the type III pantothenate kinase family.</text>
</comment>
<comment type="subcellular location">
    <subcellularLocation>
        <location evidence="3 16">Cytoplasm</location>
    </subcellularLocation>
</comment>
<dbReference type="EMBL" id="PXOT01000025">
    <property type="protein sequence ID" value="PSG87831.1"/>
    <property type="molecule type" value="Genomic_DNA"/>
</dbReference>
<organism evidence="17 18">
    <name type="scientific">Mesoflavibacter zeaxanthinifaciens subsp. sabulilitoris</name>
    <dbReference type="NCBI Taxonomy" id="1520893"/>
    <lineage>
        <taxon>Bacteria</taxon>
        <taxon>Pseudomonadati</taxon>
        <taxon>Bacteroidota</taxon>
        <taxon>Flavobacteriia</taxon>
        <taxon>Flavobacteriales</taxon>
        <taxon>Flavobacteriaceae</taxon>
        <taxon>Mesoflavibacter</taxon>
    </lineage>
</organism>
<feature type="binding site" evidence="16">
    <location>
        <position position="117"/>
    </location>
    <ligand>
        <name>K(+)</name>
        <dbReference type="ChEBI" id="CHEBI:29103"/>
    </ligand>
</feature>
<evidence type="ECO:0000256" key="3">
    <source>
        <dbReference type="ARBA" id="ARBA00004496"/>
    </source>
</evidence>